<dbReference type="RefSeq" id="WP_100123137.1">
    <property type="nucleotide sequence ID" value="NZ_MEIO01000054.1"/>
</dbReference>
<evidence type="ECO:0000313" key="1">
    <source>
        <dbReference type="EMBL" id="PIT62259.1"/>
    </source>
</evidence>
<proteinExistence type="predicted"/>
<accession>A0A855FSU5</accession>
<gene>
    <name evidence="1" type="ORF">BHC57_01230</name>
</gene>
<dbReference type="EMBL" id="MEIU01000006">
    <property type="protein sequence ID" value="PIT62259.1"/>
    <property type="molecule type" value="Genomic_DNA"/>
</dbReference>
<evidence type="ECO:0000313" key="2">
    <source>
        <dbReference type="Proteomes" id="UP000230463"/>
    </source>
</evidence>
<protein>
    <submittedName>
        <fullName evidence="1">Uncharacterized protein</fullName>
    </submittedName>
</protein>
<dbReference type="AlphaFoldDB" id="A0A855FSU5"/>
<sequence>MVDNLKLKSPIEAVVAQFIVWMPVLPLGRMKITITKDTEGFGIIDVDKCKYIGTTDLCIKRKFDGYPESAVGRGSTIEEALEDTIKYSCEMLK</sequence>
<comment type="caution">
    <text evidence="1">The sequence shown here is derived from an EMBL/GenBank/DDBJ whole genome shotgun (WGS) entry which is preliminary data.</text>
</comment>
<organism evidence="1 2">
    <name type="scientific">Snodgrassella alvi</name>
    <dbReference type="NCBI Taxonomy" id="1196083"/>
    <lineage>
        <taxon>Bacteria</taxon>
        <taxon>Pseudomonadati</taxon>
        <taxon>Pseudomonadota</taxon>
        <taxon>Betaproteobacteria</taxon>
        <taxon>Neisseriales</taxon>
        <taxon>Neisseriaceae</taxon>
        <taxon>Snodgrassella</taxon>
    </lineage>
</organism>
<dbReference type="Proteomes" id="UP000230463">
    <property type="component" value="Unassembled WGS sequence"/>
</dbReference>
<name>A0A855FSU5_9NEIS</name>
<reference evidence="1 2" key="1">
    <citation type="journal article" date="2017" name="MBio">
        <title>Type VI secretion-mediated competition in the bee gut microbiome.</title>
        <authorList>
            <person name="Steele M.I."/>
            <person name="Kwong W.K."/>
            <person name="Powell J.E."/>
            <person name="Whiteley M."/>
            <person name="Moran N.A."/>
        </authorList>
    </citation>
    <scope>NUCLEOTIDE SEQUENCE [LARGE SCALE GENOMIC DNA]</scope>
    <source>
        <strain evidence="1 2">HK3</strain>
    </source>
</reference>